<evidence type="ECO:0000256" key="8">
    <source>
        <dbReference type="ARBA" id="ARBA00037998"/>
    </source>
</evidence>
<keyword evidence="11" id="KW-1185">Reference proteome</keyword>
<dbReference type="OrthoDB" id="9807115at2"/>
<feature type="transmembrane region" description="Helical" evidence="9">
    <location>
        <begin position="6"/>
        <end position="27"/>
    </location>
</feature>
<evidence type="ECO:0000313" key="10">
    <source>
        <dbReference type="EMBL" id="ADK85079.1"/>
    </source>
</evidence>
<evidence type="ECO:0000256" key="2">
    <source>
        <dbReference type="ARBA" id="ARBA00022448"/>
    </source>
</evidence>
<dbReference type="CDD" id="cd06582">
    <property type="entry name" value="TM_PBP1_LivH_like"/>
    <property type="match status" value="1"/>
</dbReference>
<dbReference type="eggNOG" id="COG0559">
    <property type="taxonomic scope" value="Bacteria"/>
</dbReference>
<dbReference type="InterPro" id="IPR052157">
    <property type="entry name" value="BCAA_transport_permease"/>
</dbReference>
<feature type="transmembrane region" description="Helical" evidence="9">
    <location>
        <begin position="89"/>
        <end position="108"/>
    </location>
</feature>
<dbReference type="GO" id="GO:0006865">
    <property type="term" value="P:amino acid transport"/>
    <property type="evidence" value="ECO:0007669"/>
    <property type="project" value="UniProtKB-KW"/>
</dbReference>
<feature type="transmembrane region" description="Helical" evidence="9">
    <location>
        <begin position="140"/>
        <end position="159"/>
    </location>
</feature>
<name>E1QHN6_DESB2</name>
<protein>
    <submittedName>
        <fullName evidence="10">Inner-membrane translocator</fullName>
    </submittedName>
</protein>
<dbReference type="GO" id="GO:0005886">
    <property type="term" value="C:plasma membrane"/>
    <property type="evidence" value="ECO:0007669"/>
    <property type="project" value="UniProtKB-SubCell"/>
</dbReference>
<accession>E1QHN6</accession>
<feature type="transmembrane region" description="Helical" evidence="9">
    <location>
        <begin position="262"/>
        <end position="284"/>
    </location>
</feature>
<dbReference type="AlphaFoldDB" id="E1QHN6"/>
<evidence type="ECO:0000256" key="5">
    <source>
        <dbReference type="ARBA" id="ARBA00022970"/>
    </source>
</evidence>
<keyword evidence="3" id="KW-1003">Cell membrane</keyword>
<dbReference type="PANTHER" id="PTHR11795:SF451">
    <property type="entry name" value="ABC TRANSPORTER PERMEASE PROTEIN"/>
    <property type="match status" value="1"/>
</dbReference>
<evidence type="ECO:0000256" key="4">
    <source>
        <dbReference type="ARBA" id="ARBA00022692"/>
    </source>
</evidence>
<evidence type="ECO:0000256" key="6">
    <source>
        <dbReference type="ARBA" id="ARBA00022989"/>
    </source>
</evidence>
<sequence length="291" mass="31292">MLGQLLVSGIAIGATYALMALAMVIIYKTSEVLNFAQGDMAMLSAFVSYSLLENMGYGFFISFSAAIVFAFLLGAFMEYAFLRRAKNPNVLGMVIITLGLQMIIYGLASWKWGADQKDFPFPVSDFDVHDLGGGVVISDLNLVTMVVAIVLMLALFLFFRYTKAGVAMKATQQNAPVARLMGIRVNRILMMTWGISSVIGAAAAFLIASTDTLDPNLMWTPQLKGFSAAVLGGMTSLVGPVVGGFILGVLENLFGGYVSVEFKSVVAFGVIVLILCVKPSGLFAKHYVRKV</sequence>
<dbReference type="STRING" id="644282.Deba_1711"/>
<proteinExistence type="inferred from homology"/>
<dbReference type="PANTHER" id="PTHR11795">
    <property type="entry name" value="BRANCHED-CHAIN AMINO ACID TRANSPORT SYSTEM PERMEASE PROTEIN LIVH"/>
    <property type="match status" value="1"/>
</dbReference>
<dbReference type="RefSeq" id="WP_013258532.1">
    <property type="nucleotide sequence ID" value="NC_014365.1"/>
</dbReference>
<keyword evidence="5" id="KW-0029">Amino-acid transport</keyword>
<feature type="transmembrane region" description="Helical" evidence="9">
    <location>
        <begin position="188"/>
        <end position="208"/>
    </location>
</feature>
<dbReference type="Proteomes" id="UP000009047">
    <property type="component" value="Chromosome"/>
</dbReference>
<dbReference type="GO" id="GO:0022857">
    <property type="term" value="F:transmembrane transporter activity"/>
    <property type="evidence" value="ECO:0007669"/>
    <property type="project" value="InterPro"/>
</dbReference>
<keyword evidence="4 9" id="KW-0812">Transmembrane</keyword>
<evidence type="ECO:0000313" key="11">
    <source>
        <dbReference type="Proteomes" id="UP000009047"/>
    </source>
</evidence>
<dbReference type="InterPro" id="IPR001851">
    <property type="entry name" value="ABC_transp_permease"/>
</dbReference>
<dbReference type="HOGENOM" id="CLU_039929_1_1_7"/>
<comment type="subcellular location">
    <subcellularLocation>
        <location evidence="1">Cell membrane</location>
        <topology evidence="1">Multi-pass membrane protein</topology>
    </subcellularLocation>
</comment>
<evidence type="ECO:0000256" key="9">
    <source>
        <dbReference type="SAM" id="Phobius"/>
    </source>
</evidence>
<comment type="similarity">
    <text evidence="8">Belongs to the binding-protein-dependent transport system permease family. LivHM subfamily.</text>
</comment>
<keyword evidence="6 9" id="KW-1133">Transmembrane helix</keyword>
<keyword evidence="2" id="KW-0813">Transport</keyword>
<organism evidence="10 11">
    <name type="scientific">Desulfarculus baarsii (strain ATCC 33931 / DSM 2075 / LMG 7858 / VKM B-1802 / 2st14)</name>
    <dbReference type="NCBI Taxonomy" id="644282"/>
    <lineage>
        <taxon>Bacteria</taxon>
        <taxon>Pseudomonadati</taxon>
        <taxon>Thermodesulfobacteriota</taxon>
        <taxon>Desulfarculia</taxon>
        <taxon>Desulfarculales</taxon>
        <taxon>Desulfarculaceae</taxon>
        <taxon>Desulfarculus</taxon>
    </lineage>
</organism>
<evidence type="ECO:0000256" key="7">
    <source>
        <dbReference type="ARBA" id="ARBA00023136"/>
    </source>
</evidence>
<evidence type="ECO:0000256" key="1">
    <source>
        <dbReference type="ARBA" id="ARBA00004651"/>
    </source>
</evidence>
<keyword evidence="7 9" id="KW-0472">Membrane</keyword>
<dbReference type="Pfam" id="PF02653">
    <property type="entry name" value="BPD_transp_2"/>
    <property type="match status" value="1"/>
</dbReference>
<feature type="transmembrane region" description="Helical" evidence="9">
    <location>
        <begin position="57"/>
        <end position="77"/>
    </location>
</feature>
<feature type="transmembrane region" description="Helical" evidence="9">
    <location>
        <begin position="228"/>
        <end position="250"/>
    </location>
</feature>
<dbReference type="KEGG" id="dbr:Deba_1711"/>
<evidence type="ECO:0000256" key="3">
    <source>
        <dbReference type="ARBA" id="ARBA00022475"/>
    </source>
</evidence>
<gene>
    <name evidence="10" type="ordered locus">Deba_1711</name>
</gene>
<dbReference type="EMBL" id="CP002085">
    <property type="protein sequence ID" value="ADK85079.1"/>
    <property type="molecule type" value="Genomic_DNA"/>
</dbReference>
<reference evidence="10 11" key="1">
    <citation type="journal article" date="2010" name="Stand. Genomic Sci.">
        <title>Complete genome sequence of Desulfarculus baarsii type strain (2st14).</title>
        <authorList>
            <person name="Sun H."/>
            <person name="Spring S."/>
            <person name="Lapidus A."/>
            <person name="Davenport K."/>
            <person name="Del Rio T.G."/>
            <person name="Tice H."/>
            <person name="Nolan M."/>
            <person name="Copeland A."/>
            <person name="Cheng J.F."/>
            <person name="Lucas S."/>
            <person name="Tapia R."/>
            <person name="Goodwin L."/>
            <person name="Pitluck S."/>
            <person name="Ivanova N."/>
            <person name="Pagani I."/>
            <person name="Mavromatis K."/>
            <person name="Ovchinnikova G."/>
            <person name="Pati A."/>
            <person name="Chen A."/>
            <person name="Palaniappan K."/>
            <person name="Hauser L."/>
            <person name="Chang Y.J."/>
            <person name="Jeffries C.D."/>
            <person name="Detter J.C."/>
            <person name="Han C."/>
            <person name="Rohde M."/>
            <person name="Brambilla E."/>
            <person name="Goker M."/>
            <person name="Woyke T."/>
            <person name="Bristow J."/>
            <person name="Eisen J.A."/>
            <person name="Markowitz V."/>
            <person name="Hugenholtz P."/>
            <person name="Kyrpides N.C."/>
            <person name="Klenk H.P."/>
            <person name="Land M."/>
        </authorList>
    </citation>
    <scope>NUCLEOTIDE SEQUENCE [LARGE SCALE GENOMIC DNA]</scope>
    <source>
        <strain evidence="11">ATCC 33931 / DSM 2075 / LMG 7858 / VKM B-1802 / 2st14</strain>
    </source>
</reference>